<evidence type="ECO:0000313" key="2">
    <source>
        <dbReference type="Proteomes" id="UP000220635"/>
    </source>
</evidence>
<protein>
    <submittedName>
        <fullName evidence="1">Uncharacterized protein</fullName>
    </submittedName>
</protein>
<gene>
    <name evidence="1" type="ORF">CN425_14460</name>
</gene>
<dbReference type="AlphaFoldDB" id="A0A2A8PVX2"/>
<proteinExistence type="predicted"/>
<dbReference type="Proteomes" id="UP000220635">
    <property type="component" value="Unassembled WGS sequence"/>
</dbReference>
<comment type="caution">
    <text evidence="1">The sequence shown here is derived from an EMBL/GenBank/DDBJ whole genome shotgun (WGS) entry which is preliminary data.</text>
</comment>
<dbReference type="EMBL" id="NTWE01000025">
    <property type="protein sequence ID" value="PEW01276.1"/>
    <property type="molecule type" value="Genomic_DNA"/>
</dbReference>
<organism evidence="1 2">
    <name type="scientific">Bacillus cereus</name>
    <dbReference type="NCBI Taxonomy" id="1396"/>
    <lineage>
        <taxon>Bacteria</taxon>
        <taxon>Bacillati</taxon>
        <taxon>Bacillota</taxon>
        <taxon>Bacilli</taxon>
        <taxon>Bacillales</taxon>
        <taxon>Bacillaceae</taxon>
        <taxon>Bacillus</taxon>
        <taxon>Bacillus cereus group</taxon>
    </lineage>
</organism>
<accession>A0A2A8PVX2</accession>
<reference evidence="1 2" key="1">
    <citation type="submission" date="2017-09" db="EMBL/GenBank/DDBJ databases">
        <title>Large-scale bioinformatics analysis of Bacillus genomes uncovers conserved roles of natural products in bacterial physiology.</title>
        <authorList>
            <consortium name="Agbiome Team Llc"/>
            <person name="Bleich R.M."/>
            <person name="Grubbs K.J."/>
            <person name="Santa Maria K.C."/>
            <person name="Allen S.E."/>
            <person name="Farag S."/>
            <person name="Shank E.A."/>
            <person name="Bowers A."/>
        </authorList>
    </citation>
    <scope>NUCLEOTIDE SEQUENCE [LARGE SCALE GENOMIC DNA]</scope>
    <source>
        <strain evidence="1 2">AFS010695</strain>
    </source>
</reference>
<evidence type="ECO:0000313" key="1">
    <source>
        <dbReference type="EMBL" id="PEW01276.1"/>
    </source>
</evidence>
<name>A0A2A8PVX2_BACCE</name>
<sequence>MHVLSSFPITVIRYVRGTSAACTNDLSIIIVIGKGKYGRAVVCIKNGSDTKKLFVLIIVTILFSV</sequence>